<evidence type="ECO:0000256" key="2">
    <source>
        <dbReference type="SAM" id="Phobius"/>
    </source>
</evidence>
<organism evidence="5 6">
    <name type="scientific">Staphylococcus caprae</name>
    <dbReference type="NCBI Taxonomy" id="29380"/>
    <lineage>
        <taxon>Bacteria</taxon>
        <taxon>Bacillati</taxon>
        <taxon>Bacillota</taxon>
        <taxon>Bacilli</taxon>
        <taxon>Bacillales</taxon>
        <taxon>Staphylococcaceae</taxon>
        <taxon>Staphylococcus</taxon>
    </lineage>
</organism>
<dbReference type="RefSeq" id="WP_037541628.1">
    <property type="nucleotide sequence ID" value="NZ_AP018585.1"/>
</dbReference>
<dbReference type="Pfam" id="PF07987">
    <property type="entry name" value="DUF1775"/>
    <property type="match status" value="1"/>
</dbReference>
<evidence type="ECO:0000259" key="4">
    <source>
        <dbReference type="Pfam" id="PF07987"/>
    </source>
</evidence>
<evidence type="ECO:0000313" key="6">
    <source>
        <dbReference type="Proteomes" id="UP000274772"/>
    </source>
</evidence>
<keyword evidence="3" id="KW-0732">Signal</keyword>
<dbReference type="InterPro" id="IPR012533">
    <property type="entry name" value="YcnI-copper_dom"/>
</dbReference>
<evidence type="ECO:0000256" key="1">
    <source>
        <dbReference type="SAM" id="MobiDB-lite"/>
    </source>
</evidence>
<keyword evidence="6" id="KW-1185">Reference proteome</keyword>
<dbReference type="EMBL" id="AP018586">
    <property type="protein sequence ID" value="BBD91702.1"/>
    <property type="molecule type" value="Genomic_DNA"/>
</dbReference>
<proteinExistence type="predicted"/>
<dbReference type="Gene3D" id="2.60.40.2230">
    <property type="entry name" value="Uncharacterised protein YcnI-like PF07987, DUF1775"/>
    <property type="match status" value="1"/>
</dbReference>
<feature type="transmembrane region" description="Helical" evidence="2">
    <location>
        <begin position="173"/>
        <end position="191"/>
    </location>
</feature>
<evidence type="ECO:0000313" key="5">
    <source>
        <dbReference type="EMBL" id="BBD91702.1"/>
    </source>
</evidence>
<gene>
    <name evidence="5" type="ORF">JMUB590_0592</name>
</gene>
<reference evidence="5 6" key="1">
    <citation type="submission" date="2018-05" db="EMBL/GenBank/DDBJ databases">
        <title>Complete genome sequencing of three human clinical isolates of Staphylococcus caprae reveals virulence factors similar to those of S. epidermidis and S. capitis.</title>
        <authorList>
            <person name="Watanabe S."/>
            <person name="Cui L."/>
        </authorList>
    </citation>
    <scope>NUCLEOTIDE SEQUENCE [LARGE SCALE GENOMIC DNA]</scope>
    <source>
        <strain evidence="5 6">JMUB590</strain>
    </source>
</reference>
<dbReference type="GeneID" id="58050362"/>
<accession>A0ABN5W2F4</accession>
<protein>
    <submittedName>
        <fullName evidence="5">Nuclear export factor GLE1</fullName>
    </submittedName>
</protein>
<keyword evidence="2" id="KW-1133">Transmembrane helix</keyword>
<evidence type="ECO:0000256" key="3">
    <source>
        <dbReference type="SAM" id="SignalP"/>
    </source>
</evidence>
<dbReference type="CDD" id="cd08545">
    <property type="entry name" value="YcnI_like"/>
    <property type="match status" value="1"/>
</dbReference>
<feature type="domain" description="YncI copper-binding" evidence="4">
    <location>
        <begin position="25"/>
        <end position="150"/>
    </location>
</feature>
<keyword evidence="2" id="KW-0472">Membrane</keyword>
<dbReference type="PROSITE" id="PS51257">
    <property type="entry name" value="PROKAR_LIPOPROTEIN"/>
    <property type="match status" value="1"/>
</dbReference>
<dbReference type="Proteomes" id="UP000274772">
    <property type="component" value="Chromosome"/>
</dbReference>
<name>A0ABN5W2F4_9STAP</name>
<feature type="chain" id="PRO_5045036370" evidence="3">
    <location>
        <begin position="25"/>
        <end position="198"/>
    </location>
</feature>
<feature type="region of interest" description="Disordered" evidence="1">
    <location>
        <begin position="137"/>
        <end position="168"/>
    </location>
</feature>
<feature type="signal peptide" evidence="3">
    <location>
        <begin position="1"/>
        <end position="24"/>
    </location>
</feature>
<dbReference type="InterPro" id="IPR038507">
    <property type="entry name" value="YcnI-like_sf"/>
</dbReference>
<sequence>MLRKLISMTVILFFAIGCFKYADAHVTLNPNQSEPGSYDKYDVRVPVEQDDNTVKVELKVPKGVNVANVAPVQGFKHHFEKDKKGNITKITWTATGKGIGPNEFIEFPIVAANPEDEGTFKWKAYQTYDNGDVVKWTGKEDSEHPAPTTTVKKGASANDNKSDESASTGGGSIALWIVSIFAIIISLVALFKHARNKK</sequence>
<keyword evidence="2" id="KW-0812">Transmembrane</keyword>